<evidence type="ECO:0000256" key="6">
    <source>
        <dbReference type="ARBA" id="ARBA00023242"/>
    </source>
</evidence>
<dbReference type="SUPFAM" id="SSF53098">
    <property type="entry name" value="Ribonuclease H-like"/>
    <property type="match status" value="1"/>
</dbReference>
<dbReference type="GO" id="GO:0003676">
    <property type="term" value="F:nucleic acid binding"/>
    <property type="evidence" value="ECO:0007669"/>
    <property type="project" value="InterPro"/>
</dbReference>
<dbReference type="GO" id="GO:0005634">
    <property type="term" value="C:nucleus"/>
    <property type="evidence" value="ECO:0007669"/>
    <property type="project" value="UniProtKB-SubCell"/>
</dbReference>
<dbReference type="Proteomes" id="UP001217918">
    <property type="component" value="Unassembled WGS sequence"/>
</dbReference>
<dbReference type="InterPro" id="IPR036397">
    <property type="entry name" value="RNaseH_sf"/>
</dbReference>
<name>A0AAD9I0A9_9PEZI</name>
<evidence type="ECO:0000313" key="10">
    <source>
        <dbReference type="Proteomes" id="UP001217918"/>
    </source>
</evidence>
<dbReference type="SMART" id="SM00479">
    <property type="entry name" value="EXOIII"/>
    <property type="match status" value="1"/>
</dbReference>
<evidence type="ECO:0000256" key="5">
    <source>
        <dbReference type="ARBA" id="ARBA00022839"/>
    </source>
</evidence>
<dbReference type="GO" id="GO:0004527">
    <property type="term" value="F:exonuclease activity"/>
    <property type="evidence" value="ECO:0007669"/>
    <property type="project" value="UniProtKB-KW"/>
</dbReference>
<dbReference type="InterPro" id="IPR012337">
    <property type="entry name" value="RNaseH-like_sf"/>
</dbReference>
<evidence type="ECO:0000256" key="1">
    <source>
        <dbReference type="ARBA" id="ARBA00004123"/>
    </source>
</evidence>
<feature type="region of interest" description="Disordered" evidence="7">
    <location>
        <begin position="583"/>
        <end position="604"/>
    </location>
</feature>
<keyword evidence="6" id="KW-0539">Nucleus</keyword>
<dbReference type="FunFam" id="3.30.420.10:FF:000031">
    <property type="entry name" value="RNA exonuclease 1"/>
    <property type="match status" value="1"/>
</dbReference>
<comment type="subcellular location">
    <subcellularLocation>
        <location evidence="1">Nucleus</location>
    </subcellularLocation>
</comment>
<keyword evidence="3" id="KW-0540">Nuclease</keyword>
<keyword evidence="10" id="KW-1185">Reference proteome</keyword>
<feature type="compositionally biased region" description="Basic and acidic residues" evidence="7">
    <location>
        <begin position="35"/>
        <end position="46"/>
    </location>
</feature>
<keyword evidence="5" id="KW-0269">Exonuclease</keyword>
<evidence type="ECO:0000256" key="3">
    <source>
        <dbReference type="ARBA" id="ARBA00022722"/>
    </source>
</evidence>
<dbReference type="AlphaFoldDB" id="A0AAD9I0A9"/>
<feature type="region of interest" description="Disordered" evidence="7">
    <location>
        <begin position="1"/>
        <end position="74"/>
    </location>
</feature>
<evidence type="ECO:0000313" key="9">
    <source>
        <dbReference type="EMBL" id="KAK2068766.1"/>
    </source>
</evidence>
<proteinExistence type="inferred from homology"/>
<dbReference type="InterPro" id="IPR047021">
    <property type="entry name" value="REXO1/3/4-like"/>
</dbReference>
<dbReference type="PANTHER" id="PTHR12801">
    <property type="entry name" value="RNA EXONUCLEASE REXO1 / RECO3 FAMILY MEMBER-RELATED"/>
    <property type="match status" value="1"/>
</dbReference>
<comment type="similarity">
    <text evidence="2">Belongs to the REXO1/REXO3 family.</text>
</comment>
<evidence type="ECO:0000256" key="2">
    <source>
        <dbReference type="ARBA" id="ARBA00006357"/>
    </source>
</evidence>
<feature type="domain" description="Exonuclease" evidence="8">
    <location>
        <begin position="258"/>
        <end position="400"/>
    </location>
</feature>
<dbReference type="PANTHER" id="PTHR12801:SF115">
    <property type="entry name" value="FI18136P1-RELATED"/>
    <property type="match status" value="1"/>
</dbReference>
<sequence>MNNSTPGSESSGSRKRASPHDDGIAGSTTHNNNDQGDHKGDNKGDNDDGWITITKGRPVKRQKKVPGAQSSNYPSLMFSDTARLQSMLNLSQLRDLVLYLYADGPAPHWIAVRHRPQFRKVVALMIPGLEEAMFRPHVDLASYHQTSASQPAVPVASAPDDYYPRPLVKQSLPDALKPFADMFPHLWPVRASGDDRYMRLHSPMQTMLFAPLPRSKNERKGEAKPVADPSGWKDERTPVTAFLLPHEDYAENGFGSVTGVVSWDGEVVMDELVKPDKPITDYVTQFSGITPEMLEPVTTSLHDIQQRLLGLLHPRTILVGHSLDSDLKALRLTHPFMVDTSILFPHTRGPPLRNSLKFLASKYLGRDIQKGHGTNSGHDSVEDARTCLDLVKKKCEKGWAWATGDTQGENLFKRLARAGTAYRSTGGPDATGGLASGKSSAAVDWGDPNSTFLKAATVRIACHSDADVEAGILRALRGDHDGLAVPGGGVDFVWARMRELEALRGWWNRNKTGADDPNGPPATADERDGDDSTTTTGRSPLESCLHGLAQRLVRVHAGLPPCTAFLVFSGTGDPRDMSRLQAMQAQSKKEHSHHAPGSSRDRLGATWGQAEDEALRAALRRARRGIGFIGVK</sequence>
<dbReference type="CDD" id="cd06145">
    <property type="entry name" value="REX1_like"/>
    <property type="match status" value="1"/>
</dbReference>
<evidence type="ECO:0000256" key="4">
    <source>
        <dbReference type="ARBA" id="ARBA00022801"/>
    </source>
</evidence>
<dbReference type="EMBL" id="JAQQPM010000002">
    <property type="protein sequence ID" value="KAK2068766.1"/>
    <property type="molecule type" value="Genomic_DNA"/>
</dbReference>
<gene>
    <name evidence="9" type="ORF">P8C59_003388</name>
</gene>
<feature type="region of interest" description="Disordered" evidence="7">
    <location>
        <begin position="509"/>
        <end position="541"/>
    </location>
</feature>
<accession>A0AAD9I0A9</accession>
<feature type="compositionally biased region" description="Polar residues" evidence="7">
    <location>
        <begin position="1"/>
        <end position="11"/>
    </location>
</feature>
<keyword evidence="4" id="KW-0378">Hydrolase</keyword>
<reference evidence="9" key="1">
    <citation type="journal article" date="2023" name="Mol. Plant Microbe Interact.">
        <title>Elucidating the Obligate Nature and Biological Capacity of an Invasive Fungal Corn Pathogen.</title>
        <authorList>
            <person name="MacCready J.S."/>
            <person name="Roggenkamp E.M."/>
            <person name="Gdanetz K."/>
            <person name="Chilvers M.I."/>
        </authorList>
    </citation>
    <scope>NUCLEOTIDE SEQUENCE</scope>
    <source>
        <strain evidence="9">PM02</strain>
    </source>
</reference>
<dbReference type="Gene3D" id="3.30.420.10">
    <property type="entry name" value="Ribonuclease H-like superfamily/Ribonuclease H"/>
    <property type="match status" value="1"/>
</dbReference>
<comment type="caution">
    <text evidence="9">The sequence shown here is derived from an EMBL/GenBank/DDBJ whole genome shotgun (WGS) entry which is preliminary data.</text>
</comment>
<dbReference type="GO" id="GO:0010629">
    <property type="term" value="P:negative regulation of gene expression"/>
    <property type="evidence" value="ECO:0007669"/>
    <property type="project" value="UniProtKB-ARBA"/>
</dbReference>
<evidence type="ECO:0000256" key="7">
    <source>
        <dbReference type="SAM" id="MobiDB-lite"/>
    </source>
</evidence>
<organism evidence="9 10">
    <name type="scientific">Phyllachora maydis</name>
    <dbReference type="NCBI Taxonomy" id="1825666"/>
    <lineage>
        <taxon>Eukaryota</taxon>
        <taxon>Fungi</taxon>
        <taxon>Dikarya</taxon>
        <taxon>Ascomycota</taxon>
        <taxon>Pezizomycotina</taxon>
        <taxon>Sordariomycetes</taxon>
        <taxon>Sordariomycetidae</taxon>
        <taxon>Phyllachorales</taxon>
        <taxon>Phyllachoraceae</taxon>
        <taxon>Phyllachora</taxon>
    </lineage>
</organism>
<dbReference type="InterPro" id="IPR034922">
    <property type="entry name" value="REX1-like_exo"/>
</dbReference>
<protein>
    <recommendedName>
        <fullName evidence="8">Exonuclease domain-containing protein</fullName>
    </recommendedName>
</protein>
<evidence type="ECO:0000259" key="8">
    <source>
        <dbReference type="SMART" id="SM00479"/>
    </source>
</evidence>
<dbReference type="InterPro" id="IPR013520">
    <property type="entry name" value="Ribonucl_H"/>
</dbReference>
<dbReference type="Pfam" id="PF00929">
    <property type="entry name" value="RNase_T"/>
    <property type="match status" value="1"/>
</dbReference>